<dbReference type="PANTHER" id="PTHR43191:SF2">
    <property type="entry name" value="RRNA METHYLTRANSFERASE 3, MITOCHONDRIAL"/>
    <property type="match status" value="1"/>
</dbReference>
<dbReference type="PANTHER" id="PTHR43191">
    <property type="entry name" value="RRNA METHYLTRANSFERASE 3"/>
    <property type="match status" value="1"/>
</dbReference>
<dbReference type="InterPro" id="IPR013123">
    <property type="entry name" value="SpoU_subst-bd"/>
</dbReference>
<dbReference type="GO" id="GO:0006396">
    <property type="term" value="P:RNA processing"/>
    <property type="evidence" value="ECO:0007669"/>
    <property type="project" value="InterPro"/>
</dbReference>
<organism evidence="5 6">
    <name type="scientific">Candidatus Viridilinea mediisalina</name>
    <dbReference type="NCBI Taxonomy" id="2024553"/>
    <lineage>
        <taxon>Bacteria</taxon>
        <taxon>Bacillati</taxon>
        <taxon>Chloroflexota</taxon>
        <taxon>Chloroflexia</taxon>
        <taxon>Chloroflexales</taxon>
        <taxon>Chloroflexineae</taxon>
        <taxon>Oscillochloridaceae</taxon>
        <taxon>Candidatus Viridilinea</taxon>
    </lineage>
</organism>
<dbReference type="InterPro" id="IPR029064">
    <property type="entry name" value="Ribosomal_eL30-like_sf"/>
</dbReference>
<dbReference type="OrthoDB" id="9794400at2"/>
<proteinExistence type="inferred from homology"/>
<keyword evidence="6" id="KW-1185">Reference proteome</keyword>
<evidence type="ECO:0000256" key="1">
    <source>
        <dbReference type="ARBA" id="ARBA00007228"/>
    </source>
</evidence>
<dbReference type="InterPro" id="IPR001537">
    <property type="entry name" value="SpoU_MeTrfase"/>
</dbReference>
<feature type="domain" description="RNA 2-O ribose methyltransferase substrate binding" evidence="4">
    <location>
        <begin position="30"/>
        <end position="105"/>
    </location>
</feature>
<comment type="similarity">
    <text evidence="1">Belongs to the class IV-like SAM-binding methyltransferase superfamily. RNA methyltransferase TrmH family.</text>
</comment>
<evidence type="ECO:0000313" key="6">
    <source>
        <dbReference type="Proteomes" id="UP000220527"/>
    </source>
</evidence>
<dbReference type="InterPro" id="IPR053888">
    <property type="entry name" value="MRM3-like_sub_bind"/>
</dbReference>
<evidence type="ECO:0000256" key="3">
    <source>
        <dbReference type="ARBA" id="ARBA00022679"/>
    </source>
</evidence>
<name>A0A2A6RG41_9CHLR</name>
<dbReference type="GO" id="GO:0008173">
    <property type="term" value="F:RNA methyltransferase activity"/>
    <property type="evidence" value="ECO:0007669"/>
    <property type="project" value="InterPro"/>
</dbReference>
<dbReference type="Proteomes" id="UP000220527">
    <property type="component" value="Unassembled WGS sequence"/>
</dbReference>
<dbReference type="GO" id="GO:0032259">
    <property type="term" value="P:methylation"/>
    <property type="evidence" value="ECO:0007669"/>
    <property type="project" value="UniProtKB-KW"/>
</dbReference>
<dbReference type="Gene3D" id="3.30.1330.30">
    <property type="match status" value="1"/>
</dbReference>
<dbReference type="SUPFAM" id="SSF55315">
    <property type="entry name" value="L30e-like"/>
    <property type="match status" value="1"/>
</dbReference>
<keyword evidence="2 5" id="KW-0489">Methyltransferase</keyword>
<dbReference type="InterPro" id="IPR051259">
    <property type="entry name" value="rRNA_Methyltransferase"/>
</dbReference>
<dbReference type="InterPro" id="IPR029026">
    <property type="entry name" value="tRNA_m1G_MTases_N"/>
</dbReference>
<evidence type="ECO:0000256" key="2">
    <source>
        <dbReference type="ARBA" id="ARBA00022603"/>
    </source>
</evidence>
<gene>
    <name evidence="5" type="ORF">CJ255_17060</name>
</gene>
<evidence type="ECO:0000259" key="4">
    <source>
        <dbReference type="SMART" id="SM00967"/>
    </source>
</evidence>
<dbReference type="InterPro" id="IPR029028">
    <property type="entry name" value="Alpha/beta_knot_MTases"/>
</dbReference>
<reference evidence="6" key="1">
    <citation type="submission" date="2017-08" db="EMBL/GenBank/DDBJ databases">
        <authorList>
            <person name="Grouzdev D.S."/>
            <person name="Gaisin V.A."/>
            <person name="Rysina M.S."/>
            <person name="Gorlenko V.M."/>
        </authorList>
    </citation>
    <scope>NUCLEOTIDE SEQUENCE [LARGE SCALE GENOMIC DNA]</scope>
    <source>
        <strain evidence="6">Kir15-3F</strain>
    </source>
</reference>
<accession>A0A2A6RG41</accession>
<comment type="caution">
    <text evidence="5">The sequence shown here is derived from an EMBL/GenBank/DDBJ whole genome shotgun (WGS) entry which is preliminary data.</text>
</comment>
<evidence type="ECO:0000313" key="5">
    <source>
        <dbReference type="EMBL" id="PDW01848.1"/>
    </source>
</evidence>
<dbReference type="SMART" id="SM00967">
    <property type="entry name" value="SpoU_sub_bind"/>
    <property type="match status" value="1"/>
</dbReference>
<sequence>MMITSTANPTIKALRALRQRKAREASGTCLIEGIRLVGEAARSGCIECLVVAPELLRSDFAVELVAQQRATGCAVIEVSATVFQHLAQKDGPQGLAAVVRQAWVRLDQLDLRQHLGWVALMEPADPGNLGTIIRTVEAVGGGGVILIGPSADPYDPAALRAAMGATFAVALVQTTWPAFCVWLDACGLPLVGTSDQAATHFQQIKYPQPLVLLMGSERHGLDASQQAACQQLARIPMLGHSDSLNLAVATGIMLYELLRQHDIARA</sequence>
<dbReference type="CDD" id="cd18095">
    <property type="entry name" value="SpoU-like_rRNA-MTase"/>
    <property type="match status" value="1"/>
</dbReference>
<dbReference type="Gene3D" id="3.40.1280.10">
    <property type="match status" value="1"/>
</dbReference>
<dbReference type="GO" id="GO:0003723">
    <property type="term" value="F:RNA binding"/>
    <property type="evidence" value="ECO:0007669"/>
    <property type="project" value="InterPro"/>
</dbReference>
<dbReference type="EMBL" id="NQWI01000104">
    <property type="protein sequence ID" value="PDW01848.1"/>
    <property type="molecule type" value="Genomic_DNA"/>
</dbReference>
<dbReference type="SUPFAM" id="SSF75217">
    <property type="entry name" value="alpha/beta knot"/>
    <property type="match status" value="1"/>
</dbReference>
<dbReference type="Pfam" id="PF00588">
    <property type="entry name" value="SpoU_methylase"/>
    <property type="match status" value="1"/>
</dbReference>
<dbReference type="Pfam" id="PF22435">
    <property type="entry name" value="MRM3-like_sub_bind"/>
    <property type="match status" value="1"/>
</dbReference>
<dbReference type="AlphaFoldDB" id="A0A2A6RG41"/>
<keyword evidence="3 5" id="KW-0808">Transferase</keyword>
<protein>
    <submittedName>
        <fullName evidence="5">rRNA methyltransferase</fullName>
    </submittedName>
</protein>
<dbReference type="GO" id="GO:0005737">
    <property type="term" value="C:cytoplasm"/>
    <property type="evidence" value="ECO:0007669"/>
    <property type="project" value="UniProtKB-ARBA"/>
</dbReference>